<dbReference type="OrthoDB" id="5018525at2"/>
<name>A0A4P6EHS0_9MICO</name>
<evidence type="ECO:0000259" key="3">
    <source>
        <dbReference type="Pfam" id="PF24346"/>
    </source>
</evidence>
<feature type="compositionally biased region" description="Low complexity" evidence="1">
    <location>
        <begin position="299"/>
        <end position="318"/>
    </location>
</feature>
<feature type="domain" description="DUF7507" evidence="3">
    <location>
        <begin position="404"/>
        <end position="491"/>
    </location>
</feature>
<gene>
    <name evidence="4" type="ORF">ET495_00035</name>
</gene>
<evidence type="ECO:0000313" key="5">
    <source>
        <dbReference type="Proteomes" id="UP000291758"/>
    </source>
</evidence>
<dbReference type="RefSeq" id="WP_129201619.1">
    <property type="nucleotide sequence ID" value="NZ_CP035495.1"/>
</dbReference>
<dbReference type="InterPro" id="IPR055354">
    <property type="entry name" value="DUF7507"/>
</dbReference>
<dbReference type="EMBL" id="CP035495">
    <property type="protein sequence ID" value="QAY61954.1"/>
    <property type="molecule type" value="Genomic_DNA"/>
</dbReference>
<feature type="region of interest" description="Disordered" evidence="1">
    <location>
        <begin position="506"/>
        <end position="547"/>
    </location>
</feature>
<dbReference type="AlphaFoldDB" id="A0A4P6EHS0"/>
<feature type="transmembrane region" description="Helical" evidence="2">
    <location>
        <begin position="554"/>
        <end position="573"/>
    </location>
</feature>
<feature type="compositionally biased region" description="Pro residues" evidence="1">
    <location>
        <begin position="515"/>
        <end position="524"/>
    </location>
</feature>
<evidence type="ECO:0000256" key="1">
    <source>
        <dbReference type="SAM" id="MobiDB-lite"/>
    </source>
</evidence>
<dbReference type="Proteomes" id="UP000291758">
    <property type="component" value="Chromosome"/>
</dbReference>
<dbReference type="KEGG" id="xyl:ET495_00035"/>
<dbReference type="Pfam" id="PF24346">
    <property type="entry name" value="DUF7507"/>
    <property type="match status" value="1"/>
</dbReference>
<proteinExistence type="predicted"/>
<feature type="region of interest" description="Disordered" evidence="1">
    <location>
        <begin position="295"/>
        <end position="318"/>
    </location>
</feature>
<evidence type="ECO:0000256" key="2">
    <source>
        <dbReference type="SAM" id="Phobius"/>
    </source>
</evidence>
<keyword evidence="5" id="KW-1185">Reference proteome</keyword>
<protein>
    <recommendedName>
        <fullName evidence="3">DUF7507 domain-containing protein</fullName>
    </recommendedName>
</protein>
<accession>A0A4P6EHS0</accession>
<keyword evidence="2" id="KW-0812">Transmembrane</keyword>
<evidence type="ECO:0000313" key="4">
    <source>
        <dbReference type="EMBL" id="QAY61954.1"/>
    </source>
</evidence>
<keyword evidence="2" id="KW-1133">Transmembrane helix</keyword>
<reference evidence="4 5" key="1">
    <citation type="submission" date="2019-01" db="EMBL/GenBank/DDBJ databases">
        <title>Genome sequencing of strain 2JSPR-7.</title>
        <authorList>
            <person name="Heo J."/>
            <person name="Kim S.-J."/>
            <person name="Kim J.-S."/>
            <person name="Hong S.-B."/>
            <person name="Kwon S.-W."/>
        </authorList>
    </citation>
    <scope>NUCLEOTIDE SEQUENCE [LARGE SCALE GENOMIC DNA]</scope>
    <source>
        <strain evidence="4 5">2JSPR-7</strain>
    </source>
</reference>
<sequence>MSIREGGAGERCEIPWRRAAAIVTVGVLALTGATALAASSAAGAPATGVPAAVPSGQPLVPIDTTCSFAEPGTGLHADTICWIDLAEVSPERTFEAHTIHVSLPDGSVVSLLLQVQGASAGPVPVGDGYLGGRGYLGIAGDVAVIGGHPTYIQTGLSVAAAQAVGPTGDLVAPPPIVFADAGSILSTAGGSVKLVNVRPLQGDQGDACPGGPHESLDPPLGLDQDVYVCTAAESGPRPGAVMGIGVPGTRPMAIIESADSLGALSGAAVAIGVKLSAVQVTTRIVSPDAGDVAEASVRSEAGTTLTSAETTPSETSAASPVIRFLPSAAGDDVTFATQVPNGSPGLYLQQWECSPDAGQMSATTPIAANVAHAVNVQPGTLVSCTVTHLAQRLAIQTTATTIDVNADGAVSAGDTVQFRYTVRNTGAVRFTGILVEDAIAGSVTCDDAALEPGASTTCTAVRPYVVSAADAAAGEVTSTATAGGASPDGDAPVRSTPAVVTVALDEPGRVTESPSEPPASPSPTPEASAGTEAGQPTADSSDSGILPRTGMSPLGALAALVLVAGGVFLVVIARRRLVAGARR</sequence>
<keyword evidence="2" id="KW-0472">Membrane</keyword>
<organism evidence="4 5">
    <name type="scientific">Xylanimonas allomyrinae</name>
    <dbReference type="NCBI Taxonomy" id="2509459"/>
    <lineage>
        <taxon>Bacteria</taxon>
        <taxon>Bacillati</taxon>
        <taxon>Actinomycetota</taxon>
        <taxon>Actinomycetes</taxon>
        <taxon>Micrococcales</taxon>
        <taxon>Promicromonosporaceae</taxon>
        <taxon>Xylanimonas</taxon>
    </lineage>
</organism>